<keyword evidence="4 13" id="KW-0540">Nuclease</keyword>
<dbReference type="AlphaFoldDB" id="A0A2A5T3X1"/>
<keyword evidence="5 15" id="KW-0479">Metal-binding</keyword>
<dbReference type="PROSITE" id="PS51785">
    <property type="entry name" value="EXOI_C"/>
    <property type="match status" value="1"/>
</dbReference>
<keyword evidence="8 13" id="KW-0269">Exonuclease</keyword>
<feature type="binding site" evidence="15">
    <location>
        <position position="15"/>
    </location>
    <ligand>
        <name>Mg(2+)</name>
        <dbReference type="ChEBI" id="CHEBI:18420"/>
        <label>2</label>
    </ligand>
</feature>
<evidence type="ECO:0000313" key="18">
    <source>
        <dbReference type="EMBL" id="PCS22841.1"/>
    </source>
</evidence>
<dbReference type="InterPro" id="IPR058561">
    <property type="entry name" value="Exonuc_1_C"/>
</dbReference>
<keyword evidence="19" id="KW-1185">Reference proteome</keyword>
<dbReference type="InterPro" id="IPR013520">
    <property type="entry name" value="Ribonucl_H"/>
</dbReference>
<comment type="subunit">
    <text evidence="12">Monomer. Interacts with ssb (via C-terminus); this interaction stimulates the exonuclease activity by recruiting the enzyme to its substrate.</text>
</comment>
<dbReference type="InterPro" id="IPR034747">
    <property type="entry name" value="EXOI_SH3"/>
</dbReference>
<feature type="binding site" evidence="15">
    <location>
        <position position="13"/>
    </location>
    <ligand>
        <name>Mg(2+)</name>
        <dbReference type="ChEBI" id="CHEBI:18420"/>
        <label>1</label>
    </ligand>
</feature>
<evidence type="ECO:0000259" key="17">
    <source>
        <dbReference type="PROSITE" id="PS51785"/>
    </source>
</evidence>
<dbReference type="GO" id="GO:0006281">
    <property type="term" value="P:DNA repair"/>
    <property type="evidence" value="ECO:0007669"/>
    <property type="project" value="UniProtKB-KW"/>
</dbReference>
<dbReference type="FunFam" id="3.30.1520.20:FF:000001">
    <property type="entry name" value="Exodeoxyribonuclease I"/>
    <property type="match status" value="1"/>
</dbReference>
<evidence type="ECO:0000256" key="15">
    <source>
        <dbReference type="PIRSR" id="PIRSR000977-2"/>
    </source>
</evidence>
<feature type="domain" description="ExoI C-terminal" evidence="17">
    <location>
        <begin position="358"/>
        <end position="473"/>
    </location>
</feature>
<keyword evidence="10" id="KW-0238">DNA-binding</keyword>
<evidence type="ECO:0000256" key="1">
    <source>
        <dbReference type="ARBA" id="ARBA00000563"/>
    </source>
</evidence>
<evidence type="ECO:0000256" key="2">
    <source>
        <dbReference type="ARBA" id="ARBA00012108"/>
    </source>
</evidence>
<evidence type="ECO:0000256" key="10">
    <source>
        <dbReference type="ARBA" id="ARBA00023125"/>
    </source>
</evidence>
<evidence type="ECO:0000259" key="16">
    <source>
        <dbReference type="PROSITE" id="PS51784"/>
    </source>
</evidence>
<sequence>MKNIEQPTFYFFDYETFGISPPLDRPCQFAGVRTDQYFSIIGKPLLIYCQPPNDYLPQPEACLITGITPQTAVSKGLSEPEFIAKIHEQLSVPRTCAIGYNNIQFDDEVTRYTLYRNFFDPYTWSWQNGNSRWDLLDAMRACYALRPEGIIWPNNAQGFISFKLEHLSVANDIEHSHAHDAMADVFATIELAKKLRKAQPRLFNYLYTHRHKNKLIPLIDVVSMKPLVHVSSIFGTDRGNTSWIVPVAWHPINKNAVIAVDLGQDLSPLFELDIKSLRKRLYTRHTDLTPNELPIPLNLIYINKCPVLAEARNLHPENAGRLGIDRQQCLKNLNKLKEKVNISEKCTALYIDKPEYKTSRDVDFALYSGFFSPSDRLTMDIIRQTKPEGLSALDIKAADERIEPLLFRYRARNFPSTLTNSEQKQWQIHRMYYFETHLPSYRKKLEELTYLYRNDRKKNQILESVYLYVESLVSHKFRE</sequence>
<keyword evidence="11 13" id="KW-0234">DNA repair</keyword>
<dbReference type="Pfam" id="PF08411">
    <property type="entry name" value="ExoI_SH3"/>
    <property type="match status" value="1"/>
</dbReference>
<name>A0A2A5T3X1_9GAMM</name>
<evidence type="ECO:0000256" key="9">
    <source>
        <dbReference type="ARBA" id="ARBA00022842"/>
    </source>
</evidence>
<evidence type="ECO:0000256" key="3">
    <source>
        <dbReference type="ARBA" id="ARBA00019900"/>
    </source>
</evidence>
<dbReference type="Pfam" id="PF26016">
    <property type="entry name" value="ExoI_C"/>
    <property type="match status" value="1"/>
</dbReference>
<organism evidence="18 19">
    <name type="scientific">Candidatus Enterovibrio escicola</name>
    <dbReference type="NCBI Taxonomy" id="1927127"/>
    <lineage>
        <taxon>Bacteria</taxon>
        <taxon>Pseudomonadati</taxon>
        <taxon>Pseudomonadota</taxon>
        <taxon>Gammaproteobacteria</taxon>
        <taxon>Vibrionales</taxon>
        <taxon>Vibrionaceae</taxon>
        <taxon>Enterovibrio</taxon>
    </lineage>
</organism>
<dbReference type="PIRSF" id="PIRSF000977">
    <property type="entry name" value="Exodeoxyribonuclease_I"/>
    <property type="match status" value="1"/>
</dbReference>
<comment type="catalytic activity">
    <reaction evidence="1 13">
        <text>Exonucleolytic cleavage in the 3'- to 5'-direction to yield nucleoside 5'-phosphates.</text>
        <dbReference type="EC" id="3.1.11.1"/>
    </reaction>
</comment>
<feature type="binding site" evidence="15">
    <location>
        <position position="184"/>
    </location>
    <ligand>
        <name>Mg(2+)</name>
        <dbReference type="ChEBI" id="CHEBI:18420"/>
        <label>2</label>
    </ligand>
</feature>
<evidence type="ECO:0000256" key="14">
    <source>
        <dbReference type="PIRSR" id="PIRSR000977-1"/>
    </source>
</evidence>
<evidence type="ECO:0000313" key="19">
    <source>
        <dbReference type="Proteomes" id="UP000219020"/>
    </source>
</evidence>
<dbReference type="GO" id="GO:0046872">
    <property type="term" value="F:metal ion binding"/>
    <property type="evidence" value="ECO:0007669"/>
    <property type="project" value="UniProtKB-KW"/>
</dbReference>
<dbReference type="GO" id="GO:0008310">
    <property type="term" value="F:single-stranded DNA 3'-5' DNA exonuclease activity"/>
    <property type="evidence" value="ECO:0007669"/>
    <property type="project" value="UniProtKB-EC"/>
</dbReference>
<evidence type="ECO:0000256" key="4">
    <source>
        <dbReference type="ARBA" id="ARBA00022722"/>
    </source>
</evidence>
<gene>
    <name evidence="18" type="ORF">BTN49_1392</name>
</gene>
<dbReference type="Pfam" id="PF00929">
    <property type="entry name" value="RNase_T"/>
    <property type="match status" value="1"/>
</dbReference>
<dbReference type="GeneID" id="66951554"/>
<dbReference type="InterPro" id="IPR013620">
    <property type="entry name" value="Exonuc_1_SH3"/>
</dbReference>
<dbReference type="PANTHER" id="PTHR11046">
    <property type="entry name" value="OLIGORIBONUCLEASE, MITOCHONDRIAL"/>
    <property type="match status" value="1"/>
</dbReference>
<dbReference type="InterPro" id="IPR012337">
    <property type="entry name" value="RNaseH-like_sf"/>
</dbReference>
<dbReference type="RefSeq" id="WP_097356339.1">
    <property type="nucleotide sequence ID" value="NZ_CAWNJE010000031.1"/>
</dbReference>
<dbReference type="PROSITE" id="PS51784">
    <property type="entry name" value="EXOI_SH3"/>
    <property type="match status" value="1"/>
</dbReference>
<evidence type="ECO:0000256" key="11">
    <source>
        <dbReference type="ARBA" id="ARBA00023204"/>
    </source>
</evidence>
<feature type="binding site" evidence="14">
    <location>
        <position position="163"/>
    </location>
    <ligand>
        <name>substrate</name>
    </ligand>
</feature>
<accession>A0A2A5T3X1</accession>
<keyword evidence="6 13" id="KW-0227">DNA damage</keyword>
<reference evidence="19" key="1">
    <citation type="submission" date="2017-04" db="EMBL/GenBank/DDBJ databases">
        <title>Genome evolution of the luminous symbionts of deep sea anglerfish.</title>
        <authorList>
            <person name="Hendry T.A."/>
        </authorList>
    </citation>
    <scope>NUCLEOTIDE SEQUENCE [LARGE SCALE GENOMIC DNA]</scope>
</reference>
<keyword evidence="7 13" id="KW-0378">Hydrolase</keyword>
<keyword evidence="9 15" id="KW-0460">Magnesium</keyword>
<dbReference type="Gene3D" id="3.30.420.10">
    <property type="entry name" value="Ribonuclease H-like superfamily/Ribonuclease H"/>
    <property type="match status" value="1"/>
</dbReference>
<feature type="domain" description="ExoI SH3-like" evidence="16">
    <location>
        <begin position="200"/>
        <end position="354"/>
    </location>
</feature>
<evidence type="ECO:0000256" key="7">
    <source>
        <dbReference type="ARBA" id="ARBA00022801"/>
    </source>
</evidence>
<dbReference type="InterPro" id="IPR022894">
    <property type="entry name" value="Oligoribonuclease"/>
</dbReference>
<evidence type="ECO:0000256" key="13">
    <source>
        <dbReference type="PIRNR" id="PIRNR000977"/>
    </source>
</evidence>
<evidence type="ECO:0000256" key="12">
    <source>
        <dbReference type="ARBA" id="ARBA00046792"/>
    </source>
</evidence>
<dbReference type="FunFam" id="3.30.420.10:FF:000033">
    <property type="entry name" value="Exodeoxyribonuclease I"/>
    <property type="match status" value="1"/>
</dbReference>
<evidence type="ECO:0000256" key="8">
    <source>
        <dbReference type="ARBA" id="ARBA00022839"/>
    </source>
</evidence>
<dbReference type="PANTHER" id="PTHR11046:SF11">
    <property type="entry name" value="EXODEOXYRIBONUCLEASE I"/>
    <property type="match status" value="1"/>
</dbReference>
<dbReference type="Gene3D" id="3.30.1520.20">
    <property type="entry name" value="Exonuclease ExoI, domain 2"/>
    <property type="match status" value="1"/>
</dbReference>
<dbReference type="NCBIfam" id="NF008746">
    <property type="entry name" value="PRK11779.1"/>
    <property type="match status" value="1"/>
</dbReference>
<dbReference type="Gene3D" id="1.10.287.1240">
    <property type="match status" value="1"/>
</dbReference>
<dbReference type="EMBL" id="NBYY01000013">
    <property type="protein sequence ID" value="PCS22841.1"/>
    <property type="molecule type" value="Genomic_DNA"/>
</dbReference>
<dbReference type="GO" id="GO:0003677">
    <property type="term" value="F:DNA binding"/>
    <property type="evidence" value="ECO:0007669"/>
    <property type="project" value="UniProtKB-KW"/>
</dbReference>
<dbReference type="Gene3D" id="1.20.1280.70">
    <property type="entry name" value="Exonuclease ExoI, domain 3"/>
    <property type="match status" value="1"/>
</dbReference>
<evidence type="ECO:0000256" key="6">
    <source>
        <dbReference type="ARBA" id="ARBA00022763"/>
    </source>
</evidence>
<dbReference type="InterPro" id="IPR038649">
    <property type="entry name" value="EXOI_SH3_sf"/>
</dbReference>
<dbReference type="FunFam" id="1.20.1280.70:FF:000001">
    <property type="entry name" value="Exodeoxyribonuclease I"/>
    <property type="match status" value="1"/>
</dbReference>
<protein>
    <recommendedName>
        <fullName evidence="3 13">Exodeoxyribonuclease I</fullName>
        <ecNumber evidence="2 13">3.1.11.1</ecNumber>
    </recommendedName>
</protein>
<comment type="caution">
    <text evidence="18">The sequence shown here is derived from an EMBL/GenBank/DDBJ whole genome shotgun (WGS) entry which is preliminary data.</text>
</comment>
<dbReference type="CDD" id="cd06138">
    <property type="entry name" value="ExoI_N"/>
    <property type="match status" value="1"/>
</dbReference>
<dbReference type="GO" id="GO:0000175">
    <property type="term" value="F:3'-5'-RNA exonuclease activity"/>
    <property type="evidence" value="ECO:0007669"/>
    <property type="project" value="InterPro"/>
</dbReference>
<dbReference type="SUPFAM" id="SSF53098">
    <property type="entry name" value="Ribonuclease H-like"/>
    <property type="match status" value="1"/>
</dbReference>
<evidence type="ECO:0000256" key="5">
    <source>
        <dbReference type="ARBA" id="ARBA00022723"/>
    </source>
</evidence>
<proteinExistence type="predicted"/>
<dbReference type="Proteomes" id="UP000219020">
    <property type="component" value="Unassembled WGS sequence"/>
</dbReference>
<dbReference type="EC" id="3.1.11.1" evidence="2 13"/>
<dbReference type="InterPro" id="IPR023607">
    <property type="entry name" value="Exodeoxyribonuclease_I"/>
</dbReference>
<comment type="cofactor">
    <cofactor evidence="15">
        <name>Mg(2+)</name>
        <dbReference type="ChEBI" id="CHEBI:18420"/>
    </cofactor>
    <text evidence="15">Binds 2 Mg(2+) ions per monomer.</text>
</comment>
<feature type="binding site" evidence="14">
    <location>
        <position position="15"/>
    </location>
    <ligand>
        <name>substrate</name>
    </ligand>
</feature>
<dbReference type="InterPro" id="IPR036397">
    <property type="entry name" value="RNaseH_sf"/>
</dbReference>